<dbReference type="Proteomes" id="UP000719412">
    <property type="component" value="Unassembled WGS sequence"/>
</dbReference>
<protein>
    <recommendedName>
        <fullName evidence="2">Apple domain-containing protein</fullName>
    </recommendedName>
</protein>
<comment type="caution">
    <text evidence="3">The sequence shown here is derived from an EMBL/GenBank/DDBJ whole genome shotgun (WGS) entry which is preliminary data.</text>
</comment>
<evidence type="ECO:0000313" key="4">
    <source>
        <dbReference type="Proteomes" id="UP000719412"/>
    </source>
</evidence>
<dbReference type="PANTHER" id="PTHR47327">
    <property type="entry name" value="FI18240P1-RELATED"/>
    <property type="match status" value="1"/>
</dbReference>
<dbReference type="GO" id="GO:0009653">
    <property type="term" value="P:anatomical structure morphogenesis"/>
    <property type="evidence" value="ECO:0007669"/>
    <property type="project" value="TreeGrafter"/>
</dbReference>
<organism evidence="3 4">
    <name type="scientific">Tenebrio molitor</name>
    <name type="common">Yellow mealworm beetle</name>
    <dbReference type="NCBI Taxonomy" id="7067"/>
    <lineage>
        <taxon>Eukaryota</taxon>
        <taxon>Metazoa</taxon>
        <taxon>Ecdysozoa</taxon>
        <taxon>Arthropoda</taxon>
        <taxon>Hexapoda</taxon>
        <taxon>Insecta</taxon>
        <taxon>Pterygota</taxon>
        <taxon>Neoptera</taxon>
        <taxon>Endopterygota</taxon>
        <taxon>Coleoptera</taxon>
        <taxon>Polyphaga</taxon>
        <taxon>Cucujiformia</taxon>
        <taxon>Tenebrionidae</taxon>
        <taxon>Tenebrio</taxon>
    </lineage>
</organism>
<dbReference type="PANTHER" id="PTHR47327:SF1">
    <property type="entry name" value="RE15579P"/>
    <property type="match status" value="1"/>
</dbReference>
<dbReference type="Pfam" id="PF14295">
    <property type="entry name" value="PAN_4"/>
    <property type="match status" value="1"/>
</dbReference>
<keyword evidence="1" id="KW-0732">Signal</keyword>
<feature type="signal peptide" evidence="1">
    <location>
        <begin position="1"/>
        <end position="22"/>
    </location>
</feature>
<name>A0A8J6HIW8_TENMO</name>
<accession>A0A8J6HIW8</accession>
<evidence type="ECO:0000313" key="3">
    <source>
        <dbReference type="EMBL" id="KAH0815188.1"/>
    </source>
</evidence>
<dbReference type="Gene3D" id="3.50.4.10">
    <property type="entry name" value="Hepatocyte Growth Factor"/>
    <property type="match status" value="1"/>
</dbReference>
<reference evidence="3" key="2">
    <citation type="submission" date="2021-08" db="EMBL/GenBank/DDBJ databases">
        <authorList>
            <person name="Eriksson T."/>
        </authorList>
    </citation>
    <scope>NUCLEOTIDE SEQUENCE</scope>
    <source>
        <strain evidence="3">Stoneville</strain>
        <tissue evidence="3">Whole head</tissue>
    </source>
</reference>
<dbReference type="PROSITE" id="PS50948">
    <property type="entry name" value="PAN"/>
    <property type="match status" value="1"/>
</dbReference>
<evidence type="ECO:0000256" key="1">
    <source>
        <dbReference type="SAM" id="SignalP"/>
    </source>
</evidence>
<feature type="domain" description="Apple" evidence="2">
    <location>
        <begin position="20"/>
        <end position="106"/>
    </location>
</feature>
<proteinExistence type="predicted"/>
<dbReference type="InterPro" id="IPR052774">
    <property type="entry name" value="Celegans_DevNeuronal_Protein"/>
</dbReference>
<dbReference type="InterPro" id="IPR003609">
    <property type="entry name" value="Pan_app"/>
</dbReference>
<reference evidence="3" key="1">
    <citation type="journal article" date="2020" name="J Insects Food Feed">
        <title>The yellow mealworm (Tenebrio molitor) genome: a resource for the emerging insects as food and feed industry.</title>
        <authorList>
            <person name="Eriksson T."/>
            <person name="Andere A."/>
            <person name="Kelstrup H."/>
            <person name="Emery V."/>
            <person name="Picard C."/>
        </authorList>
    </citation>
    <scope>NUCLEOTIDE SEQUENCE</scope>
    <source>
        <strain evidence="3">Stoneville</strain>
        <tissue evidence="3">Whole head</tissue>
    </source>
</reference>
<dbReference type="AlphaFoldDB" id="A0A8J6HIW8"/>
<evidence type="ECO:0000259" key="2">
    <source>
        <dbReference type="PROSITE" id="PS50948"/>
    </source>
</evidence>
<keyword evidence="4" id="KW-1185">Reference proteome</keyword>
<sequence>MTRHTLAISLILVLANIYGSLGRIAFEKLTDFDYRGNTYYTVKNLSLYECQGWCREEPDCQAAAFSFVVNPLIPVQETLCQLQNETSANNPSAVPQRSVNMYYMTKLQLRSENVCLRPWAFERVPNKMIRGLDNALIYTSTKEACLAACLNEVSVFGRVHFTR</sequence>
<gene>
    <name evidence="3" type="ORF">GEV33_007603</name>
</gene>
<feature type="chain" id="PRO_5035309273" description="Apple domain-containing protein" evidence="1">
    <location>
        <begin position="23"/>
        <end position="163"/>
    </location>
</feature>
<dbReference type="EMBL" id="JABDTM020023437">
    <property type="protein sequence ID" value="KAH0815188.1"/>
    <property type="molecule type" value="Genomic_DNA"/>
</dbReference>